<gene>
    <name evidence="3" type="ORF">SAJA_15050</name>
</gene>
<evidence type="ECO:0000313" key="3">
    <source>
        <dbReference type="EMBL" id="ROO23857.1"/>
    </source>
</evidence>
<reference evidence="3 4" key="1">
    <citation type="submission" date="2013-10" db="EMBL/GenBank/DDBJ databases">
        <title>Salinisphaera japonica YTM-1 Genome Sequencing.</title>
        <authorList>
            <person name="Lai Q."/>
            <person name="Li C."/>
            <person name="Shao Z."/>
        </authorList>
    </citation>
    <scope>NUCLEOTIDE SEQUENCE [LARGE SCALE GENOMIC DNA]</scope>
    <source>
        <strain evidence="3 4">YTM-1</strain>
    </source>
</reference>
<proteinExistence type="predicted"/>
<accession>A0A423PE43</accession>
<feature type="chain" id="PRO_5019456849" evidence="2">
    <location>
        <begin position="26"/>
        <end position="149"/>
    </location>
</feature>
<dbReference type="EMBL" id="AYKG01000069">
    <property type="protein sequence ID" value="ROO23857.1"/>
    <property type="molecule type" value="Genomic_DNA"/>
</dbReference>
<dbReference type="AlphaFoldDB" id="A0A423PE43"/>
<evidence type="ECO:0000313" key="4">
    <source>
        <dbReference type="Proteomes" id="UP000285310"/>
    </source>
</evidence>
<dbReference type="RefSeq" id="WP_123659442.1">
    <property type="nucleotide sequence ID" value="NZ_AYKG01000069.1"/>
</dbReference>
<organism evidence="3 4">
    <name type="scientific">Salinisphaera japonica YTM-1</name>
    <dbReference type="NCBI Taxonomy" id="1209778"/>
    <lineage>
        <taxon>Bacteria</taxon>
        <taxon>Pseudomonadati</taxon>
        <taxon>Pseudomonadota</taxon>
        <taxon>Gammaproteobacteria</taxon>
        <taxon>Salinisphaerales</taxon>
        <taxon>Salinisphaeraceae</taxon>
        <taxon>Salinisphaera</taxon>
    </lineage>
</organism>
<keyword evidence="2" id="KW-0732">Signal</keyword>
<sequence>MRRSQGFVAAGVVAVAALVAVPVWAQSGGSGDNESSMNQSPTQSKQQAGQQQQQQQPRSSMPQQAANGNDKPMDHKKSMGPHHGPGRHAPPPPDGPMAAGNPLRHVCLSKDQAYSPGAVVTMNQKPYACQAMADDTSGTLHWVAVKEDE</sequence>
<dbReference type="Proteomes" id="UP000285310">
    <property type="component" value="Unassembled WGS sequence"/>
</dbReference>
<evidence type="ECO:0000256" key="2">
    <source>
        <dbReference type="SAM" id="SignalP"/>
    </source>
</evidence>
<feature type="compositionally biased region" description="Low complexity" evidence="1">
    <location>
        <begin position="39"/>
        <end position="66"/>
    </location>
</feature>
<protein>
    <submittedName>
        <fullName evidence="3">Uncharacterized protein</fullName>
    </submittedName>
</protein>
<feature type="region of interest" description="Disordered" evidence="1">
    <location>
        <begin position="26"/>
        <end position="103"/>
    </location>
</feature>
<evidence type="ECO:0000256" key="1">
    <source>
        <dbReference type="SAM" id="MobiDB-lite"/>
    </source>
</evidence>
<dbReference type="InParanoid" id="A0A423PE43"/>
<keyword evidence="4" id="KW-1185">Reference proteome</keyword>
<feature type="signal peptide" evidence="2">
    <location>
        <begin position="1"/>
        <end position="25"/>
    </location>
</feature>
<name>A0A423PE43_9GAMM</name>
<comment type="caution">
    <text evidence="3">The sequence shown here is derived from an EMBL/GenBank/DDBJ whole genome shotgun (WGS) entry which is preliminary data.</text>
</comment>
<dbReference type="OrthoDB" id="10015681at2"/>